<gene>
    <name evidence="3" type="ORF">SAMN03080599_02632</name>
</gene>
<proteinExistence type="predicted"/>
<dbReference type="AlphaFoldDB" id="A0A1G5S6F7"/>
<keyword evidence="1" id="KW-0732">Signal</keyword>
<evidence type="ECO:0000259" key="2">
    <source>
        <dbReference type="Pfam" id="PF11611"/>
    </source>
</evidence>
<dbReference type="Pfam" id="PF11611">
    <property type="entry name" value="DUF4352"/>
    <property type="match status" value="1"/>
</dbReference>
<dbReference type="InterPro" id="IPR029051">
    <property type="entry name" value="DUF4352"/>
</dbReference>
<feature type="domain" description="DUF4352" evidence="2">
    <location>
        <begin position="216"/>
        <end position="324"/>
    </location>
</feature>
<name>A0A1G5S6F7_9FIRM</name>
<dbReference type="OrthoDB" id="2612216at2"/>
<accession>A0A1G5S6F7</accession>
<dbReference type="Gene3D" id="2.60.40.1240">
    <property type="match status" value="1"/>
</dbReference>
<keyword evidence="4" id="KW-1185">Reference proteome</keyword>
<evidence type="ECO:0000313" key="4">
    <source>
        <dbReference type="Proteomes" id="UP000199208"/>
    </source>
</evidence>
<evidence type="ECO:0000313" key="3">
    <source>
        <dbReference type="EMBL" id="SCZ81149.1"/>
    </source>
</evidence>
<protein>
    <recommendedName>
        <fullName evidence="2">DUF4352 domain-containing protein</fullName>
    </recommendedName>
</protein>
<dbReference type="Proteomes" id="UP000199208">
    <property type="component" value="Unassembled WGS sequence"/>
</dbReference>
<organism evidence="3 4">
    <name type="scientific">Acidaminobacter hydrogenoformans DSM 2784</name>
    <dbReference type="NCBI Taxonomy" id="1120920"/>
    <lineage>
        <taxon>Bacteria</taxon>
        <taxon>Bacillati</taxon>
        <taxon>Bacillota</taxon>
        <taxon>Clostridia</taxon>
        <taxon>Peptostreptococcales</taxon>
        <taxon>Acidaminobacteraceae</taxon>
        <taxon>Acidaminobacter</taxon>
    </lineage>
</organism>
<dbReference type="STRING" id="1120920.SAMN03080599_02632"/>
<dbReference type="RefSeq" id="WP_092592245.1">
    <property type="nucleotide sequence ID" value="NZ_FMWL01000016.1"/>
</dbReference>
<dbReference type="EMBL" id="FMWL01000016">
    <property type="protein sequence ID" value="SCZ81149.1"/>
    <property type="molecule type" value="Genomic_DNA"/>
</dbReference>
<dbReference type="PROSITE" id="PS51257">
    <property type="entry name" value="PROKAR_LIPOPROTEIN"/>
    <property type="match status" value="1"/>
</dbReference>
<dbReference type="InterPro" id="IPR029050">
    <property type="entry name" value="Immunoprotect_excell_Ig-like"/>
</dbReference>
<evidence type="ECO:0000256" key="1">
    <source>
        <dbReference type="ARBA" id="ARBA00022729"/>
    </source>
</evidence>
<reference evidence="3 4" key="1">
    <citation type="submission" date="2016-10" db="EMBL/GenBank/DDBJ databases">
        <authorList>
            <person name="de Groot N.N."/>
        </authorList>
    </citation>
    <scope>NUCLEOTIDE SEQUENCE [LARGE SCALE GENOMIC DNA]</scope>
    <source>
        <strain evidence="3 4">DSM 2784</strain>
    </source>
</reference>
<sequence>MKKLTGIVLIVVLIASLVGCGGVTAESATQSFLEAVKTMNVEEISKYVDYDELVNTSEESEEMESITEQEEFVKQIFTGMSYAIIESSEEKESATVKAEITNIDMKNVMGEFIKEAFSFAFANAFSNVLSDEEMEQKMTEMMLASLESNKDKKVTNTVDIQLKKVDGAWKIDLNDELQNAITGDLMEVANSFEDSFAGEAAAEDTQEEELIWYEKNVGDEVEFATILFKVKSVNETKAIKSTYSEAEAQEGAKYVVLEVEVTNITKENITFDPLFILIDQEERNFEVSDDTWILDDSMVYRELAPSIKENGVLVYEVPEDATSYVIAAGKADTNEAYKIVLK</sequence>